<dbReference type="Gene3D" id="3.90.1200.10">
    <property type="match status" value="1"/>
</dbReference>
<dbReference type="InterPro" id="IPR015897">
    <property type="entry name" value="CHK_kinase-like"/>
</dbReference>
<accession>A0A7E4UPE9</accession>
<reference evidence="3" key="2">
    <citation type="submission" date="2020-10" db="UniProtKB">
        <authorList>
            <consortium name="WormBaseParasite"/>
        </authorList>
    </citation>
    <scope>IDENTIFICATION</scope>
</reference>
<keyword evidence="2" id="KW-1185">Reference proteome</keyword>
<feature type="domain" description="CHK kinase-like" evidence="1">
    <location>
        <begin position="148"/>
        <end position="338"/>
    </location>
</feature>
<dbReference type="InterPro" id="IPR012877">
    <property type="entry name" value="Dhs-27"/>
</dbReference>
<dbReference type="Proteomes" id="UP000492821">
    <property type="component" value="Unassembled WGS sequence"/>
</dbReference>
<evidence type="ECO:0000313" key="2">
    <source>
        <dbReference type="Proteomes" id="UP000492821"/>
    </source>
</evidence>
<protein>
    <submittedName>
        <fullName evidence="3">CHK domain-containing protein</fullName>
    </submittedName>
</protein>
<dbReference type="AlphaFoldDB" id="A0A7E4UPE9"/>
<organism evidence="2 3">
    <name type="scientific">Panagrellus redivivus</name>
    <name type="common">Microworm</name>
    <dbReference type="NCBI Taxonomy" id="6233"/>
    <lineage>
        <taxon>Eukaryota</taxon>
        <taxon>Metazoa</taxon>
        <taxon>Ecdysozoa</taxon>
        <taxon>Nematoda</taxon>
        <taxon>Chromadorea</taxon>
        <taxon>Rhabditida</taxon>
        <taxon>Tylenchina</taxon>
        <taxon>Panagrolaimomorpha</taxon>
        <taxon>Panagrolaimoidea</taxon>
        <taxon>Panagrolaimidae</taxon>
        <taxon>Panagrellus</taxon>
    </lineage>
</organism>
<reference evidence="2" key="1">
    <citation type="journal article" date="2013" name="Genetics">
        <title>The draft genome and transcriptome of Panagrellus redivivus are shaped by the harsh demands of a free-living lifestyle.</title>
        <authorList>
            <person name="Srinivasan J."/>
            <person name="Dillman A.R."/>
            <person name="Macchietto M.G."/>
            <person name="Heikkinen L."/>
            <person name="Lakso M."/>
            <person name="Fracchia K.M."/>
            <person name="Antoshechkin I."/>
            <person name="Mortazavi A."/>
            <person name="Wong G."/>
            <person name="Sternberg P.W."/>
        </authorList>
    </citation>
    <scope>NUCLEOTIDE SEQUENCE [LARGE SCALE GENOMIC DNA]</scope>
    <source>
        <strain evidence="2">MT8872</strain>
    </source>
</reference>
<dbReference type="InterPro" id="IPR011009">
    <property type="entry name" value="Kinase-like_dom_sf"/>
</dbReference>
<evidence type="ECO:0000259" key="1">
    <source>
        <dbReference type="SMART" id="SM00587"/>
    </source>
</evidence>
<proteinExistence type="predicted"/>
<dbReference type="PANTHER" id="PTHR23020">
    <property type="entry name" value="UNCHARACTERIZED NUCLEAR HORMONE RECEPTOR-RELATED"/>
    <property type="match status" value="1"/>
</dbReference>
<dbReference type="WBParaSite" id="Pan_g1092.t1">
    <property type="protein sequence ID" value="Pan_g1092.t1"/>
    <property type="gene ID" value="Pan_g1092"/>
</dbReference>
<dbReference type="Pfam" id="PF07914">
    <property type="entry name" value="DUF1679"/>
    <property type="match status" value="1"/>
</dbReference>
<evidence type="ECO:0000313" key="3">
    <source>
        <dbReference type="WBParaSite" id="Pan_g1092.t1"/>
    </source>
</evidence>
<sequence length="415" mass="46604">MSATTLNRNSPIGTSTFTLGWLLDSLQRHDEVYQTRHASKIATKVTSNNVAEGKGISGKVYRITLHFGDTSSYSTILKVPGSDKLMAITENTEGGVNDICAQWDAYNETSHAFECKFMTELAPKLDIPMPKAFSTQLWSRAKNIQGCIHMSDLTDLGTTTGLWMSVTLGQVNTVLRHLVKMHADVLCLDRSSWEGQYVKNQTAMSIMCSNYLVDVERVRKMDFCKERVNHLLDRVGTLPSNKKFVDWAHTDVYKNLKMRPVIAFGDLHSNNLLWAYNAHGDTTDTVAGFIDFQLVHEGSPMNDLSRFLSLSADGIIRRKAEETIFTDYHKLLSAELESVGIEMPYTVKDLKTAYEYMFIAQAPQWVTINGSFMGSLAESEPACVDVARLRMIHCLEDVAGLLEGEYKHLKEQFST</sequence>
<dbReference type="InterPro" id="IPR052961">
    <property type="entry name" value="Oxido-Kinase-like_Enzymes"/>
</dbReference>
<dbReference type="PANTHER" id="PTHR23020:SF41">
    <property type="entry name" value="AMINOGLYCOSIDE PHOSPHOTRANSFERASE DOMAIN-CONTAINING PROTEIN"/>
    <property type="match status" value="1"/>
</dbReference>
<name>A0A7E4UPE9_PANRE</name>
<dbReference type="SMART" id="SM00587">
    <property type="entry name" value="CHK"/>
    <property type="match status" value="1"/>
</dbReference>
<dbReference type="SUPFAM" id="SSF56112">
    <property type="entry name" value="Protein kinase-like (PK-like)"/>
    <property type="match status" value="1"/>
</dbReference>